<keyword evidence="4" id="KW-1185">Reference proteome</keyword>
<evidence type="ECO:0000259" key="2">
    <source>
        <dbReference type="Pfam" id="PF01636"/>
    </source>
</evidence>
<sequence length="309" mass="33807">MIQAETAAAAWDGRILRLLAERENRVYQIALPDGRFAALRLHRPGYRDAGVIRSELWWCAALAEAGLPVPVPLPAKNGDLLHSIGPDHHASALSWIEGIPVGKGGTALAGDAEAQVRLYAAIGMLLARLHNETDRLNLPATFTLPRWDTAGFIGKAPRWGRFWDHPQLSPAESARLHDARAFLHDRLSRAESQADIGPIHADVLRENVFANGGSLSLIDFDDSGIGFRAYDLGTALSQNLYEPTFPALRQALLDGYAETRPCDPVLVDALLLARCLASVGWMITRLAPDDPAHRRFIDRAMHCIALVMG</sequence>
<protein>
    <submittedName>
        <fullName evidence="3">Phosphotransferase</fullName>
    </submittedName>
</protein>
<dbReference type="InterPro" id="IPR011009">
    <property type="entry name" value="Kinase-like_dom_sf"/>
</dbReference>
<organism evidence="3 4">
    <name type="scientific">Neotabrizicola shimadae</name>
    <dbReference type="NCBI Taxonomy" id="2807096"/>
    <lineage>
        <taxon>Bacteria</taxon>
        <taxon>Pseudomonadati</taxon>
        <taxon>Pseudomonadota</taxon>
        <taxon>Alphaproteobacteria</taxon>
        <taxon>Rhodobacterales</taxon>
        <taxon>Paracoccaceae</taxon>
        <taxon>Neotabrizicola</taxon>
    </lineage>
</organism>
<dbReference type="InterPro" id="IPR050249">
    <property type="entry name" value="Pseudomonas-type_ThrB"/>
</dbReference>
<dbReference type="Gene3D" id="3.90.1200.10">
    <property type="match status" value="1"/>
</dbReference>
<dbReference type="EMBL" id="CP069370">
    <property type="protein sequence ID" value="QYZ68941.1"/>
    <property type="molecule type" value="Genomic_DNA"/>
</dbReference>
<comment type="similarity">
    <text evidence="1">Belongs to the pseudomonas-type ThrB family.</text>
</comment>
<evidence type="ECO:0000313" key="4">
    <source>
        <dbReference type="Proteomes" id="UP000826300"/>
    </source>
</evidence>
<evidence type="ECO:0000313" key="3">
    <source>
        <dbReference type="EMBL" id="QYZ68941.1"/>
    </source>
</evidence>
<dbReference type="AlphaFoldDB" id="A0A8G0ZP63"/>
<dbReference type="PANTHER" id="PTHR21064:SF6">
    <property type="entry name" value="AMINOGLYCOSIDE PHOSPHOTRANSFERASE DOMAIN-CONTAINING PROTEIN"/>
    <property type="match status" value="1"/>
</dbReference>
<dbReference type="GO" id="GO:0019202">
    <property type="term" value="F:amino acid kinase activity"/>
    <property type="evidence" value="ECO:0007669"/>
    <property type="project" value="TreeGrafter"/>
</dbReference>
<reference evidence="3" key="1">
    <citation type="submission" date="2021-02" db="EMBL/GenBank/DDBJ databases">
        <title>Rhodobacter shimadae sp. nov., an aerobic anoxygenic phototrophic bacterium isolated from a hot spring.</title>
        <authorList>
            <person name="Muramatsu S."/>
            <person name="Haruta S."/>
            <person name="Hirose S."/>
            <person name="Hanada S."/>
        </authorList>
    </citation>
    <scope>NUCLEOTIDE SEQUENCE</scope>
    <source>
        <strain evidence="3">N10</strain>
    </source>
</reference>
<dbReference type="PANTHER" id="PTHR21064">
    <property type="entry name" value="AMINOGLYCOSIDE PHOSPHOTRANSFERASE DOMAIN-CONTAINING PROTEIN-RELATED"/>
    <property type="match status" value="1"/>
</dbReference>
<dbReference type="Pfam" id="PF01636">
    <property type="entry name" value="APH"/>
    <property type="match status" value="1"/>
</dbReference>
<proteinExistence type="inferred from homology"/>
<dbReference type="InterPro" id="IPR002575">
    <property type="entry name" value="Aminoglycoside_PTrfase"/>
</dbReference>
<dbReference type="Proteomes" id="UP000826300">
    <property type="component" value="Chromosome"/>
</dbReference>
<feature type="domain" description="Aminoglycoside phosphotransferase" evidence="2">
    <location>
        <begin position="18"/>
        <end position="260"/>
    </location>
</feature>
<dbReference type="RefSeq" id="WP_220661160.1">
    <property type="nucleotide sequence ID" value="NZ_CP069370.1"/>
</dbReference>
<evidence type="ECO:0000256" key="1">
    <source>
        <dbReference type="ARBA" id="ARBA00038240"/>
    </source>
</evidence>
<accession>A0A8G0ZP63</accession>
<dbReference type="SUPFAM" id="SSF56112">
    <property type="entry name" value="Protein kinase-like (PK-like)"/>
    <property type="match status" value="1"/>
</dbReference>
<dbReference type="KEGG" id="nsm:JO391_14460"/>
<name>A0A8G0ZP63_9RHOB</name>
<gene>
    <name evidence="3" type="ORF">JO391_14460</name>
</gene>